<accession>A0ACB9CT44</accession>
<keyword evidence="2" id="KW-1185">Reference proteome</keyword>
<comment type="caution">
    <text evidence="1">The sequence shown here is derived from an EMBL/GenBank/DDBJ whole genome shotgun (WGS) entry which is preliminary data.</text>
</comment>
<protein>
    <submittedName>
        <fullName evidence="1">Uncharacterized protein</fullName>
    </submittedName>
</protein>
<dbReference type="EMBL" id="CM042013">
    <property type="protein sequence ID" value="KAI3737504.1"/>
    <property type="molecule type" value="Genomic_DNA"/>
</dbReference>
<reference evidence="2" key="1">
    <citation type="journal article" date="2022" name="Mol. Ecol. Resour.">
        <title>The genomes of chicory, endive, great burdock and yacon provide insights into Asteraceae palaeo-polyploidization history and plant inulin production.</title>
        <authorList>
            <person name="Fan W."/>
            <person name="Wang S."/>
            <person name="Wang H."/>
            <person name="Wang A."/>
            <person name="Jiang F."/>
            <person name="Liu H."/>
            <person name="Zhao H."/>
            <person name="Xu D."/>
            <person name="Zhang Y."/>
        </authorList>
    </citation>
    <scope>NUCLEOTIDE SEQUENCE [LARGE SCALE GENOMIC DNA]</scope>
    <source>
        <strain evidence="2">cv. Punajuju</strain>
    </source>
</reference>
<dbReference type="Proteomes" id="UP001055811">
    <property type="component" value="Linkage Group LG05"/>
</dbReference>
<evidence type="ECO:0000313" key="2">
    <source>
        <dbReference type="Proteomes" id="UP001055811"/>
    </source>
</evidence>
<proteinExistence type="predicted"/>
<gene>
    <name evidence="1" type="ORF">L2E82_27508</name>
</gene>
<name>A0ACB9CT44_CICIN</name>
<reference evidence="1 2" key="2">
    <citation type="journal article" date="2022" name="Mol. Ecol. Resour.">
        <title>The genomes of chicory, endive, great burdock and yacon provide insights into Asteraceae paleo-polyploidization history and plant inulin production.</title>
        <authorList>
            <person name="Fan W."/>
            <person name="Wang S."/>
            <person name="Wang H."/>
            <person name="Wang A."/>
            <person name="Jiang F."/>
            <person name="Liu H."/>
            <person name="Zhao H."/>
            <person name="Xu D."/>
            <person name="Zhang Y."/>
        </authorList>
    </citation>
    <scope>NUCLEOTIDE SEQUENCE [LARGE SCALE GENOMIC DNA]</scope>
    <source>
        <strain evidence="2">cv. Punajuju</strain>
        <tissue evidence="1">Leaves</tissue>
    </source>
</reference>
<sequence length="356" mass="39700">MSGRARVGRTRGGRADGVESEWQQVRRKKKSNDYSIDEKPTQRLRWSYSGQIICSSGPWPTPPPPPPPHPCNLPPPPPHPHNLPPPPPVTQNPTTNTIDEIRFISSKEDRSIAMTTMIGESESFESLMNVKAFKEVEGNSSIEIRYVGGLNSLLEFEDEVTMRKFLEEGEHIWKPWFKTLVPWKLHQQFTKRIASVIIYGVPPHAWCEVAFSTIAKNWGEILVPEPCDTENLNMAFGRTTILTDHPGLISSSLTVRIDDIPYTITEEDATNSDDELQDDALLDMTPEPAANPDDEASEDHVGEAKGQEQVSRGILESGWNYEETRHSPADVACELGQAQLGQHAYIESLGQASNGL</sequence>
<evidence type="ECO:0000313" key="1">
    <source>
        <dbReference type="EMBL" id="KAI3737504.1"/>
    </source>
</evidence>
<organism evidence="1 2">
    <name type="scientific">Cichorium intybus</name>
    <name type="common">Chicory</name>
    <dbReference type="NCBI Taxonomy" id="13427"/>
    <lineage>
        <taxon>Eukaryota</taxon>
        <taxon>Viridiplantae</taxon>
        <taxon>Streptophyta</taxon>
        <taxon>Embryophyta</taxon>
        <taxon>Tracheophyta</taxon>
        <taxon>Spermatophyta</taxon>
        <taxon>Magnoliopsida</taxon>
        <taxon>eudicotyledons</taxon>
        <taxon>Gunneridae</taxon>
        <taxon>Pentapetalae</taxon>
        <taxon>asterids</taxon>
        <taxon>campanulids</taxon>
        <taxon>Asterales</taxon>
        <taxon>Asteraceae</taxon>
        <taxon>Cichorioideae</taxon>
        <taxon>Cichorieae</taxon>
        <taxon>Cichoriinae</taxon>
        <taxon>Cichorium</taxon>
    </lineage>
</organism>